<feature type="transmembrane region" description="Helical" evidence="21">
    <location>
        <begin position="189"/>
        <end position="208"/>
    </location>
</feature>
<dbReference type="EMBL" id="MFQZ01000001">
    <property type="protein sequence ID" value="OGH88649.1"/>
    <property type="molecule type" value="Genomic_DNA"/>
</dbReference>
<dbReference type="PANTHER" id="PTHR30474">
    <property type="entry name" value="CELL CYCLE PROTEIN"/>
    <property type="match status" value="1"/>
</dbReference>
<name>A0A1F6NXJ7_9BACT</name>
<dbReference type="GO" id="GO:0051301">
    <property type="term" value="P:cell division"/>
    <property type="evidence" value="ECO:0007669"/>
    <property type="project" value="UniProtKB-KW"/>
</dbReference>
<evidence type="ECO:0000256" key="7">
    <source>
        <dbReference type="ARBA" id="ARBA00022692"/>
    </source>
</evidence>
<evidence type="ECO:0000256" key="16">
    <source>
        <dbReference type="ARBA" id="ARBA00038053"/>
    </source>
</evidence>
<evidence type="ECO:0000256" key="10">
    <source>
        <dbReference type="ARBA" id="ARBA00022989"/>
    </source>
</evidence>
<dbReference type="GO" id="GO:0032153">
    <property type="term" value="C:cell division site"/>
    <property type="evidence" value="ECO:0007669"/>
    <property type="project" value="TreeGrafter"/>
</dbReference>
<dbReference type="InterPro" id="IPR001182">
    <property type="entry name" value="FtsW/RodA"/>
</dbReference>
<feature type="transmembrane region" description="Helical" evidence="21">
    <location>
        <begin position="342"/>
        <end position="362"/>
    </location>
</feature>
<comment type="subcellular location">
    <subcellularLocation>
        <location evidence="1">Cell membrane</location>
        <topology evidence="1">Multi-pass membrane protein</topology>
    </subcellularLocation>
</comment>
<evidence type="ECO:0000256" key="11">
    <source>
        <dbReference type="ARBA" id="ARBA00023136"/>
    </source>
</evidence>
<dbReference type="GO" id="GO:0015648">
    <property type="term" value="F:lipid-linked peptidoglycan transporter activity"/>
    <property type="evidence" value="ECO:0007669"/>
    <property type="project" value="TreeGrafter"/>
</dbReference>
<sequence>MIGVAVKRTDYTFALYIMGLTLFGLVILTSASGPAAYEKFNDTYFFVKRQIMFGLLPGLALFFLFSKWSYGRWQKFSWVIYGGSLILLAAVFVPGVGLVLNGSHSWITLGAYSFQPAEFAKLGLIIATAQILSSGQYDLNDWRHGLIPVLAILFPPFLLILLQPDVGTLSILVVILFCMLFVAKVPVKYLAVLGALGVLVFTSLVFAAPYRLQRLSIFLHPELDPQGIGYHINQAFLAIGSGGFWGLGLGQSRQKFQYLPEVSADSIYAVLSEELGFIFAAGLVIFIVAIGWRGLKIAKSARDNFGKLLAIGIISWLVWQSFLNIGAMVGVLPLTGVPLPFVSHGGSALLTALTAAGMIVNISKN</sequence>
<dbReference type="Proteomes" id="UP000177907">
    <property type="component" value="Unassembled WGS sequence"/>
</dbReference>
<dbReference type="NCBIfam" id="TIGR02614">
    <property type="entry name" value="ftsW"/>
    <property type="match status" value="1"/>
</dbReference>
<evidence type="ECO:0000256" key="9">
    <source>
        <dbReference type="ARBA" id="ARBA00022984"/>
    </source>
</evidence>
<dbReference type="GO" id="GO:0008360">
    <property type="term" value="P:regulation of cell shape"/>
    <property type="evidence" value="ECO:0007669"/>
    <property type="project" value="UniProtKB-KW"/>
</dbReference>
<dbReference type="Pfam" id="PF01098">
    <property type="entry name" value="FTSW_RODA_SPOVE"/>
    <property type="match status" value="1"/>
</dbReference>
<dbReference type="InterPro" id="IPR013437">
    <property type="entry name" value="FtsW"/>
</dbReference>
<keyword evidence="11 21" id="KW-0472">Membrane</keyword>
<evidence type="ECO:0000256" key="8">
    <source>
        <dbReference type="ARBA" id="ARBA00022960"/>
    </source>
</evidence>
<evidence type="ECO:0000256" key="19">
    <source>
        <dbReference type="ARBA" id="ARBA00044770"/>
    </source>
</evidence>
<keyword evidence="5" id="KW-0328">Glycosyltransferase</keyword>
<keyword evidence="8" id="KW-0133">Cell shape</keyword>
<evidence type="ECO:0000256" key="12">
    <source>
        <dbReference type="ARBA" id="ARBA00023306"/>
    </source>
</evidence>
<dbReference type="EC" id="2.4.99.28" evidence="19"/>
<keyword evidence="4 22" id="KW-0132">Cell division</keyword>
<dbReference type="GO" id="GO:0071555">
    <property type="term" value="P:cell wall organization"/>
    <property type="evidence" value="ECO:0007669"/>
    <property type="project" value="UniProtKB-KW"/>
</dbReference>
<evidence type="ECO:0000256" key="1">
    <source>
        <dbReference type="ARBA" id="ARBA00004651"/>
    </source>
</evidence>
<evidence type="ECO:0000256" key="6">
    <source>
        <dbReference type="ARBA" id="ARBA00022679"/>
    </source>
</evidence>
<evidence type="ECO:0000256" key="14">
    <source>
        <dbReference type="ARBA" id="ARBA00032370"/>
    </source>
</evidence>
<keyword evidence="9" id="KW-0573">Peptidoglycan synthesis</keyword>
<proteinExistence type="inferred from homology"/>
<feature type="transmembrane region" description="Helical" evidence="21">
    <location>
        <begin position="166"/>
        <end position="183"/>
    </location>
</feature>
<reference evidence="22 23" key="1">
    <citation type="journal article" date="2016" name="Nat. Commun.">
        <title>Thousands of microbial genomes shed light on interconnected biogeochemical processes in an aquifer system.</title>
        <authorList>
            <person name="Anantharaman K."/>
            <person name="Brown C.T."/>
            <person name="Hug L.A."/>
            <person name="Sharon I."/>
            <person name="Castelle C.J."/>
            <person name="Probst A.J."/>
            <person name="Thomas B.C."/>
            <person name="Singh A."/>
            <person name="Wilkins M.J."/>
            <person name="Karaoz U."/>
            <person name="Brodie E.L."/>
            <person name="Williams K.H."/>
            <person name="Hubbard S.S."/>
            <person name="Banfield J.F."/>
        </authorList>
    </citation>
    <scope>NUCLEOTIDE SEQUENCE [LARGE SCALE GENOMIC DNA]</scope>
</reference>
<evidence type="ECO:0000256" key="15">
    <source>
        <dbReference type="ARBA" id="ARBA00033270"/>
    </source>
</evidence>
<evidence type="ECO:0000256" key="5">
    <source>
        <dbReference type="ARBA" id="ARBA00022676"/>
    </source>
</evidence>
<dbReference type="AlphaFoldDB" id="A0A1F6NXJ7"/>
<dbReference type="GO" id="GO:0008955">
    <property type="term" value="F:peptidoglycan glycosyltransferase activity"/>
    <property type="evidence" value="ECO:0007669"/>
    <property type="project" value="UniProtKB-EC"/>
</dbReference>
<evidence type="ECO:0000256" key="18">
    <source>
        <dbReference type="ARBA" id="ARBA00041418"/>
    </source>
</evidence>
<comment type="similarity">
    <text evidence="16">Belongs to the SEDS family. FtsW subfamily.</text>
</comment>
<keyword evidence="13" id="KW-0961">Cell wall biogenesis/degradation</keyword>
<comment type="catalytic activity">
    <reaction evidence="20">
        <text>[GlcNAc-(1-&gt;4)-Mur2Ac(oyl-L-Ala-gamma-D-Glu-L-Lys-D-Ala-D-Ala)](n)-di-trans,octa-cis-undecaprenyl diphosphate + beta-D-GlcNAc-(1-&gt;4)-Mur2Ac(oyl-L-Ala-gamma-D-Glu-L-Lys-D-Ala-D-Ala)-di-trans,octa-cis-undecaprenyl diphosphate = [GlcNAc-(1-&gt;4)-Mur2Ac(oyl-L-Ala-gamma-D-Glu-L-Lys-D-Ala-D-Ala)](n+1)-di-trans,octa-cis-undecaprenyl diphosphate + di-trans,octa-cis-undecaprenyl diphosphate + H(+)</text>
        <dbReference type="Rhea" id="RHEA:23708"/>
        <dbReference type="Rhea" id="RHEA-COMP:9602"/>
        <dbReference type="Rhea" id="RHEA-COMP:9603"/>
        <dbReference type="ChEBI" id="CHEBI:15378"/>
        <dbReference type="ChEBI" id="CHEBI:58405"/>
        <dbReference type="ChEBI" id="CHEBI:60033"/>
        <dbReference type="ChEBI" id="CHEBI:78435"/>
        <dbReference type="EC" id="2.4.99.28"/>
    </reaction>
</comment>
<evidence type="ECO:0000313" key="23">
    <source>
        <dbReference type="Proteomes" id="UP000177907"/>
    </source>
</evidence>
<evidence type="ECO:0000256" key="21">
    <source>
        <dbReference type="SAM" id="Phobius"/>
    </source>
</evidence>
<comment type="caution">
    <text evidence="22">The sequence shown here is derived from an EMBL/GenBank/DDBJ whole genome shotgun (WGS) entry which is preliminary data.</text>
</comment>
<evidence type="ECO:0000256" key="4">
    <source>
        <dbReference type="ARBA" id="ARBA00022618"/>
    </source>
</evidence>
<keyword evidence="6" id="KW-0808">Transferase</keyword>
<dbReference type="GO" id="GO:0009252">
    <property type="term" value="P:peptidoglycan biosynthetic process"/>
    <property type="evidence" value="ECO:0007669"/>
    <property type="project" value="UniProtKB-KW"/>
</dbReference>
<keyword evidence="10 21" id="KW-1133">Transmembrane helix</keyword>
<dbReference type="STRING" id="1798704.A3J93_00960"/>
<accession>A0A1F6NXJ7</accession>
<keyword evidence="3" id="KW-1003">Cell membrane</keyword>
<keyword evidence="12" id="KW-0131">Cell cycle</keyword>
<evidence type="ECO:0000256" key="3">
    <source>
        <dbReference type="ARBA" id="ARBA00022475"/>
    </source>
</evidence>
<comment type="pathway">
    <text evidence="2">Cell wall biogenesis; peptidoglycan biosynthesis.</text>
</comment>
<evidence type="ECO:0000313" key="22">
    <source>
        <dbReference type="EMBL" id="OGH88649.1"/>
    </source>
</evidence>
<feature type="transmembrane region" description="Helical" evidence="21">
    <location>
        <begin position="78"/>
        <end position="100"/>
    </location>
</feature>
<evidence type="ECO:0000256" key="17">
    <source>
        <dbReference type="ARBA" id="ARBA00041185"/>
    </source>
</evidence>
<feature type="transmembrane region" description="Helical" evidence="21">
    <location>
        <begin position="12"/>
        <end position="37"/>
    </location>
</feature>
<evidence type="ECO:0000256" key="2">
    <source>
        <dbReference type="ARBA" id="ARBA00004752"/>
    </source>
</evidence>
<keyword evidence="7 21" id="KW-0812">Transmembrane</keyword>
<dbReference type="PANTHER" id="PTHR30474:SF2">
    <property type="entry name" value="PEPTIDOGLYCAN GLYCOSYLTRANSFERASE FTSW-RELATED"/>
    <property type="match status" value="1"/>
</dbReference>
<feature type="transmembrane region" description="Helical" evidence="21">
    <location>
        <begin position="49"/>
        <end position="66"/>
    </location>
</feature>
<dbReference type="GO" id="GO:0005886">
    <property type="term" value="C:plasma membrane"/>
    <property type="evidence" value="ECO:0007669"/>
    <property type="project" value="UniProtKB-SubCell"/>
</dbReference>
<evidence type="ECO:0000256" key="20">
    <source>
        <dbReference type="ARBA" id="ARBA00049902"/>
    </source>
</evidence>
<protein>
    <recommendedName>
        <fullName evidence="17">Probable peptidoglycan glycosyltransferase FtsW</fullName>
        <ecNumber evidence="19">2.4.99.28</ecNumber>
    </recommendedName>
    <alternativeName>
        <fullName evidence="18">Cell division protein FtsW</fullName>
    </alternativeName>
    <alternativeName>
        <fullName evidence="15">Cell wall polymerase</fullName>
    </alternativeName>
    <alternativeName>
        <fullName evidence="14">Peptidoglycan polymerase</fullName>
    </alternativeName>
</protein>
<evidence type="ECO:0000256" key="13">
    <source>
        <dbReference type="ARBA" id="ARBA00023316"/>
    </source>
</evidence>
<feature type="transmembrane region" description="Helical" evidence="21">
    <location>
        <begin position="304"/>
        <end position="322"/>
    </location>
</feature>
<gene>
    <name evidence="22" type="ORF">A3J93_00960</name>
</gene>
<feature type="transmembrane region" description="Helical" evidence="21">
    <location>
        <begin position="267"/>
        <end position="292"/>
    </location>
</feature>
<organism evidence="22 23">
    <name type="scientific">Candidatus Magasanikbacteria bacterium RIFOXYC2_FULL_42_28</name>
    <dbReference type="NCBI Taxonomy" id="1798704"/>
    <lineage>
        <taxon>Bacteria</taxon>
        <taxon>Candidatus Magasanikiibacteriota</taxon>
    </lineage>
</organism>